<dbReference type="GO" id="GO:0016301">
    <property type="term" value="F:kinase activity"/>
    <property type="evidence" value="ECO:0007669"/>
    <property type="project" value="UniProtKB-KW"/>
</dbReference>
<keyword evidence="10" id="KW-1185">Reference proteome</keyword>
<gene>
    <name evidence="9" type="ORF">GCM10009827_083630</name>
</gene>
<dbReference type="PROSITE" id="PS50011">
    <property type="entry name" value="PROTEIN_KINASE_DOM"/>
    <property type="match status" value="1"/>
</dbReference>
<evidence type="ECO:0000313" key="9">
    <source>
        <dbReference type="EMBL" id="GAA1550267.1"/>
    </source>
</evidence>
<evidence type="ECO:0000256" key="7">
    <source>
        <dbReference type="PROSITE-ProRule" id="PRU10141"/>
    </source>
</evidence>
<dbReference type="SUPFAM" id="SSF56112">
    <property type="entry name" value="Protein kinase-like (PK-like)"/>
    <property type="match status" value="1"/>
</dbReference>
<feature type="domain" description="Protein kinase" evidence="8">
    <location>
        <begin position="1"/>
        <end position="254"/>
    </location>
</feature>
<proteinExistence type="predicted"/>
<evidence type="ECO:0000256" key="3">
    <source>
        <dbReference type="ARBA" id="ARBA00022679"/>
    </source>
</evidence>
<dbReference type="Gene3D" id="3.30.200.20">
    <property type="entry name" value="Phosphorylase Kinase, domain 1"/>
    <property type="match status" value="1"/>
</dbReference>
<dbReference type="Proteomes" id="UP001501470">
    <property type="component" value="Unassembled WGS sequence"/>
</dbReference>
<dbReference type="Pfam" id="PF00069">
    <property type="entry name" value="Pkinase"/>
    <property type="match status" value="1"/>
</dbReference>
<dbReference type="InterPro" id="IPR011009">
    <property type="entry name" value="Kinase-like_dom_sf"/>
</dbReference>
<dbReference type="PROSITE" id="PS00108">
    <property type="entry name" value="PROTEIN_KINASE_ST"/>
    <property type="match status" value="1"/>
</dbReference>
<dbReference type="PANTHER" id="PTHR43289:SF6">
    <property type="entry name" value="SERINE_THREONINE-PROTEIN KINASE NEKL-3"/>
    <property type="match status" value="1"/>
</dbReference>
<keyword evidence="5 9" id="KW-0418">Kinase</keyword>
<evidence type="ECO:0000256" key="4">
    <source>
        <dbReference type="ARBA" id="ARBA00022741"/>
    </source>
</evidence>
<keyword evidence="2" id="KW-0723">Serine/threonine-protein kinase</keyword>
<dbReference type="PANTHER" id="PTHR43289">
    <property type="entry name" value="MITOGEN-ACTIVATED PROTEIN KINASE KINASE KINASE 20-RELATED"/>
    <property type="match status" value="1"/>
</dbReference>
<keyword evidence="4 7" id="KW-0547">Nucleotide-binding</keyword>
<evidence type="ECO:0000256" key="2">
    <source>
        <dbReference type="ARBA" id="ARBA00022527"/>
    </source>
</evidence>
<dbReference type="Gene3D" id="1.10.510.10">
    <property type="entry name" value="Transferase(Phosphotransferase) domain 1"/>
    <property type="match status" value="1"/>
</dbReference>
<name>A0ABP4MTZ1_9ACTN</name>
<sequence>MLRRIGSGAFATVWLGADDALDASVAIKVLADNWTYHSDLRARFEEEGRIMRRADSPLLVRVLDVGELPDGRPYLVMPFAAGGTLADRLAGGPLPVEEALLVAADIADAVAELHAAGVLHRDLKPSNVLFQPAPGRDRVLVADLGLAKALATASGFTIAAGTPGYAAPEQARLGGGLDVRADVYGVGATLFHMLTGRPPTAGERIAGKSPVNDIVRRALHPDPRKRFASAAELSAELRSAVDSIGRTTRRHKVWRSVTLVAAVAAVLAGSAGSAAAGGPPPGWVRVHDADGVLSIAVPPAWAGQLRDAGWDPAVLGLRGGRAPGLVVTTDVVAWADPASALPGVFAGAFTTSGPAPTLPEHAAPCVRQPDRTVAVAGGQAQVRRWTSCAGPVSYSEVLLSARGYGVYVQVRQVGAADRTDEVLAGLRLSAYS</sequence>
<organism evidence="9 10">
    <name type="scientific">Dactylosporangium maewongense</name>
    <dbReference type="NCBI Taxonomy" id="634393"/>
    <lineage>
        <taxon>Bacteria</taxon>
        <taxon>Bacillati</taxon>
        <taxon>Actinomycetota</taxon>
        <taxon>Actinomycetes</taxon>
        <taxon>Micromonosporales</taxon>
        <taxon>Micromonosporaceae</taxon>
        <taxon>Dactylosporangium</taxon>
    </lineage>
</organism>
<feature type="binding site" evidence="7">
    <location>
        <position position="28"/>
    </location>
    <ligand>
        <name>ATP</name>
        <dbReference type="ChEBI" id="CHEBI:30616"/>
    </ligand>
</feature>
<dbReference type="CDD" id="cd14014">
    <property type="entry name" value="STKc_PknB_like"/>
    <property type="match status" value="1"/>
</dbReference>
<dbReference type="InterPro" id="IPR008271">
    <property type="entry name" value="Ser/Thr_kinase_AS"/>
</dbReference>
<evidence type="ECO:0000256" key="1">
    <source>
        <dbReference type="ARBA" id="ARBA00012513"/>
    </source>
</evidence>
<dbReference type="InterPro" id="IPR000719">
    <property type="entry name" value="Prot_kinase_dom"/>
</dbReference>
<dbReference type="EMBL" id="BAAAQD010000021">
    <property type="protein sequence ID" value="GAA1550267.1"/>
    <property type="molecule type" value="Genomic_DNA"/>
</dbReference>
<dbReference type="EC" id="2.7.11.1" evidence="1"/>
<reference evidence="10" key="1">
    <citation type="journal article" date="2019" name="Int. J. Syst. Evol. Microbiol.">
        <title>The Global Catalogue of Microorganisms (GCM) 10K type strain sequencing project: providing services to taxonomists for standard genome sequencing and annotation.</title>
        <authorList>
            <consortium name="The Broad Institute Genomics Platform"/>
            <consortium name="The Broad Institute Genome Sequencing Center for Infectious Disease"/>
            <person name="Wu L."/>
            <person name="Ma J."/>
        </authorList>
    </citation>
    <scope>NUCLEOTIDE SEQUENCE [LARGE SCALE GENOMIC DNA]</scope>
    <source>
        <strain evidence="10">JCM 15933</strain>
    </source>
</reference>
<keyword evidence="3" id="KW-0808">Transferase</keyword>
<keyword evidence="6 7" id="KW-0067">ATP-binding</keyword>
<evidence type="ECO:0000313" key="10">
    <source>
        <dbReference type="Proteomes" id="UP001501470"/>
    </source>
</evidence>
<accession>A0ABP4MTZ1</accession>
<protein>
    <recommendedName>
        <fullName evidence="1">non-specific serine/threonine protein kinase</fullName>
        <ecNumber evidence="1">2.7.11.1</ecNumber>
    </recommendedName>
</protein>
<evidence type="ECO:0000259" key="8">
    <source>
        <dbReference type="PROSITE" id="PS50011"/>
    </source>
</evidence>
<dbReference type="SMART" id="SM00220">
    <property type="entry name" value="S_TKc"/>
    <property type="match status" value="1"/>
</dbReference>
<evidence type="ECO:0000256" key="6">
    <source>
        <dbReference type="ARBA" id="ARBA00022840"/>
    </source>
</evidence>
<dbReference type="InterPro" id="IPR017441">
    <property type="entry name" value="Protein_kinase_ATP_BS"/>
</dbReference>
<dbReference type="PROSITE" id="PS00107">
    <property type="entry name" value="PROTEIN_KINASE_ATP"/>
    <property type="match status" value="1"/>
</dbReference>
<evidence type="ECO:0000256" key="5">
    <source>
        <dbReference type="ARBA" id="ARBA00022777"/>
    </source>
</evidence>
<comment type="caution">
    <text evidence="9">The sequence shown here is derived from an EMBL/GenBank/DDBJ whole genome shotgun (WGS) entry which is preliminary data.</text>
</comment>